<evidence type="ECO:0000259" key="13">
    <source>
        <dbReference type="Pfam" id="PF20259"/>
    </source>
</evidence>
<protein>
    <recommendedName>
        <fullName evidence="3">tRNA-5-taurinomethyluridine 2-sulfurtransferase</fullName>
        <ecNumber evidence="3">2.8.1.14</ecNumber>
    </recommendedName>
</protein>
<evidence type="ECO:0000256" key="1">
    <source>
        <dbReference type="ARBA" id="ARBA00003986"/>
    </source>
</evidence>
<dbReference type="Pfam" id="PF20259">
    <property type="entry name" value="tRNA_Me_trans_M"/>
    <property type="match status" value="1"/>
</dbReference>
<keyword evidence="6" id="KW-0819">tRNA processing</keyword>
<dbReference type="InterPro" id="IPR046885">
    <property type="entry name" value="MnmA-like_C"/>
</dbReference>
<keyword evidence="4" id="KW-0820">tRNA-binding</keyword>
<dbReference type="GO" id="GO:0000049">
    <property type="term" value="F:tRNA binding"/>
    <property type="evidence" value="ECO:0007669"/>
    <property type="project" value="UniProtKB-KW"/>
</dbReference>
<keyword evidence="10" id="KW-1015">Disulfide bond</keyword>
<keyword evidence="5" id="KW-0808">Transferase</keyword>
<keyword evidence="7" id="KW-0547">Nucleotide-binding</keyword>
<dbReference type="GO" id="GO:0005524">
    <property type="term" value="F:ATP binding"/>
    <property type="evidence" value="ECO:0007669"/>
    <property type="project" value="UniProtKB-KW"/>
</dbReference>
<feature type="domain" description="tRNA-specific 2-thiouridylase MnmA-like central" evidence="13">
    <location>
        <begin position="188"/>
        <end position="249"/>
    </location>
</feature>
<dbReference type="Gene3D" id="3.40.50.620">
    <property type="entry name" value="HUPs"/>
    <property type="match status" value="2"/>
</dbReference>
<dbReference type="Gene3D" id="2.30.30.280">
    <property type="entry name" value="Adenine nucleotide alpha hydrolases-like domains"/>
    <property type="match status" value="1"/>
</dbReference>
<dbReference type="AlphaFoldDB" id="A0A8I2YTE5"/>
<evidence type="ECO:0000259" key="12">
    <source>
        <dbReference type="Pfam" id="PF20258"/>
    </source>
</evidence>
<dbReference type="Gene3D" id="2.40.30.10">
    <property type="entry name" value="Translation factors"/>
    <property type="match status" value="1"/>
</dbReference>
<dbReference type="GO" id="GO:0016783">
    <property type="term" value="F:sulfurtransferase activity"/>
    <property type="evidence" value="ECO:0007669"/>
    <property type="project" value="InterPro"/>
</dbReference>
<keyword evidence="9" id="KW-0694">RNA-binding</keyword>
<evidence type="ECO:0000313" key="15">
    <source>
        <dbReference type="Proteomes" id="UP000683000"/>
    </source>
</evidence>
<dbReference type="EMBL" id="JAGFBS010000012">
    <property type="protein sequence ID" value="KAG6376402.1"/>
    <property type="molecule type" value="Genomic_DNA"/>
</dbReference>
<organism evidence="14 15">
    <name type="scientific">Boletus reticuloceps</name>
    <dbReference type="NCBI Taxonomy" id="495285"/>
    <lineage>
        <taxon>Eukaryota</taxon>
        <taxon>Fungi</taxon>
        <taxon>Dikarya</taxon>
        <taxon>Basidiomycota</taxon>
        <taxon>Agaricomycotina</taxon>
        <taxon>Agaricomycetes</taxon>
        <taxon>Agaricomycetidae</taxon>
        <taxon>Boletales</taxon>
        <taxon>Boletineae</taxon>
        <taxon>Boletaceae</taxon>
        <taxon>Boletoideae</taxon>
        <taxon>Boletus</taxon>
    </lineage>
</organism>
<comment type="function">
    <text evidence="1">Catalyzes the 2-thiolation of uridine at the wobble position (U34) of mitochondrial tRNA(Lys), tRNA(Glu) and tRNA(Gln). Required for the formation of 5-taurinomethyl-2-thiouridine (tm5s2U) of mitochondrial tRNA(Lys), tRNA(Glu), and tRNA(Gln) at the wobble position. ATP is required to activate the C2 atom of the wobble base.</text>
</comment>
<dbReference type="FunFam" id="2.30.30.280:FF:000001">
    <property type="entry name" value="tRNA-specific 2-thiouridylase MnmA"/>
    <property type="match status" value="1"/>
</dbReference>
<evidence type="ECO:0000313" key="14">
    <source>
        <dbReference type="EMBL" id="KAG6376402.1"/>
    </source>
</evidence>
<dbReference type="InterPro" id="IPR023382">
    <property type="entry name" value="MnmA-like_central_sf"/>
</dbReference>
<evidence type="ECO:0000256" key="7">
    <source>
        <dbReference type="ARBA" id="ARBA00022741"/>
    </source>
</evidence>
<gene>
    <name evidence="14" type="ORF">JVT61DRAFT_2387</name>
</gene>
<dbReference type="EC" id="2.8.1.14" evidence="3"/>
<dbReference type="PANTHER" id="PTHR11933:SF5">
    <property type="entry name" value="MITOCHONDRIAL TRNA-SPECIFIC 2-THIOURIDYLASE 1"/>
    <property type="match status" value="1"/>
</dbReference>
<evidence type="ECO:0000256" key="5">
    <source>
        <dbReference type="ARBA" id="ARBA00022679"/>
    </source>
</evidence>
<evidence type="ECO:0000256" key="6">
    <source>
        <dbReference type="ARBA" id="ARBA00022694"/>
    </source>
</evidence>
<evidence type="ECO:0000256" key="3">
    <source>
        <dbReference type="ARBA" id="ARBA00011953"/>
    </source>
</evidence>
<accession>A0A8I2YTE5</accession>
<sequence length="362" mass="40858">MLWLNLVRPCPAHRRCLLYVHNYHTGPSRGDKVAMSGGVDSSVTAKLLADPSNEYDLSAVFMRNWDARDESGSDDGCEWKKDWEDVQRVCRMLDIPVKMDTMLARPGTQVIVSLDRVPMLRKPLDSTKDQTYYLSSISENSLSRALFPLSQLTKAQVRNLAIEWKLPTATRDESMGLCFVGERKRFSEFISQYIVPKPGPIVDMTTGKKAGVHQGLWNYTIGQGAKMSGMPQRMFVAKKDPRANVIFVVPGADHPALYVEGIRVRNFHWIWADDEPPEVRPSGLKAHIKYRHCMTDVPCTVHRWVLCTSLFKFGSLTACRDTYGLHIIFHTPQKGIAPGQIATIYAEDWCLGCGVIDEVIRT</sequence>
<dbReference type="GO" id="GO:0002143">
    <property type="term" value="P:tRNA wobble position uridine thiolation"/>
    <property type="evidence" value="ECO:0007669"/>
    <property type="project" value="TreeGrafter"/>
</dbReference>
<dbReference type="InterPro" id="IPR046884">
    <property type="entry name" value="MnmA-like_central"/>
</dbReference>
<reference evidence="14" key="1">
    <citation type="submission" date="2021-03" db="EMBL/GenBank/DDBJ databases">
        <title>Evolutionary innovations through gain and loss of genes in the ectomycorrhizal Boletales.</title>
        <authorList>
            <person name="Wu G."/>
            <person name="Miyauchi S."/>
            <person name="Morin E."/>
            <person name="Yang Z.-L."/>
            <person name="Xu J."/>
            <person name="Martin F.M."/>
        </authorList>
    </citation>
    <scope>NUCLEOTIDE SEQUENCE</scope>
    <source>
        <strain evidence="14">BR01</strain>
    </source>
</reference>
<evidence type="ECO:0000256" key="11">
    <source>
        <dbReference type="ARBA" id="ARBA00049564"/>
    </source>
</evidence>
<comment type="caution">
    <text evidence="14">The sequence shown here is derived from an EMBL/GenBank/DDBJ whole genome shotgun (WGS) entry which is preliminary data.</text>
</comment>
<dbReference type="GO" id="GO:0005739">
    <property type="term" value="C:mitochondrion"/>
    <property type="evidence" value="ECO:0007669"/>
    <property type="project" value="TreeGrafter"/>
</dbReference>
<feature type="domain" description="tRNA-specific 2-thiouridylase MnmA-like C-terminal" evidence="12">
    <location>
        <begin position="324"/>
        <end position="356"/>
    </location>
</feature>
<evidence type="ECO:0000256" key="9">
    <source>
        <dbReference type="ARBA" id="ARBA00022884"/>
    </source>
</evidence>
<evidence type="ECO:0000256" key="2">
    <source>
        <dbReference type="ARBA" id="ARBA00006191"/>
    </source>
</evidence>
<dbReference type="OrthoDB" id="3685at2759"/>
<dbReference type="InterPro" id="IPR004506">
    <property type="entry name" value="MnmA-like"/>
</dbReference>
<keyword evidence="8" id="KW-0067">ATP-binding</keyword>
<dbReference type="Pfam" id="PF20258">
    <property type="entry name" value="tRNA_Me_trans_C"/>
    <property type="match status" value="1"/>
</dbReference>
<dbReference type="PANTHER" id="PTHR11933">
    <property type="entry name" value="TRNA 5-METHYLAMINOMETHYL-2-THIOURIDYLATE -METHYLTRANSFERASE"/>
    <property type="match status" value="1"/>
</dbReference>
<dbReference type="SUPFAM" id="SSF52402">
    <property type="entry name" value="Adenine nucleotide alpha hydrolases-like"/>
    <property type="match status" value="1"/>
</dbReference>
<dbReference type="CDD" id="cd01998">
    <property type="entry name" value="MnmA_TRMU-like"/>
    <property type="match status" value="1"/>
</dbReference>
<name>A0A8I2YTE5_9AGAM</name>
<comment type="similarity">
    <text evidence="2">Belongs to the MnmA/TRMU family.</text>
</comment>
<evidence type="ECO:0000256" key="8">
    <source>
        <dbReference type="ARBA" id="ARBA00022840"/>
    </source>
</evidence>
<proteinExistence type="inferred from homology"/>
<dbReference type="Proteomes" id="UP000683000">
    <property type="component" value="Unassembled WGS sequence"/>
</dbReference>
<comment type="catalytic activity">
    <reaction evidence="11">
        <text>5-taurinomethyluridine(34) in tRNA + S-sulfanyl-L-cysteinyl-[protein] + AH2 + ATP = 5-taurinomethyl-2-thiouridine(34) in tRNA + L-cysteinyl-[protein] + A + AMP + diphosphate + H(+)</text>
        <dbReference type="Rhea" id="RHEA:47040"/>
        <dbReference type="Rhea" id="RHEA-COMP:10131"/>
        <dbReference type="Rhea" id="RHEA-COMP:11726"/>
        <dbReference type="Rhea" id="RHEA-COMP:11732"/>
        <dbReference type="Rhea" id="RHEA-COMP:11733"/>
        <dbReference type="ChEBI" id="CHEBI:13193"/>
        <dbReference type="ChEBI" id="CHEBI:15378"/>
        <dbReference type="ChEBI" id="CHEBI:17499"/>
        <dbReference type="ChEBI" id="CHEBI:29950"/>
        <dbReference type="ChEBI" id="CHEBI:30616"/>
        <dbReference type="ChEBI" id="CHEBI:33019"/>
        <dbReference type="ChEBI" id="CHEBI:61963"/>
        <dbReference type="ChEBI" id="CHEBI:87171"/>
        <dbReference type="ChEBI" id="CHEBI:87172"/>
        <dbReference type="ChEBI" id="CHEBI:456215"/>
        <dbReference type="EC" id="2.8.1.14"/>
    </reaction>
</comment>
<evidence type="ECO:0000256" key="10">
    <source>
        <dbReference type="ARBA" id="ARBA00023157"/>
    </source>
</evidence>
<keyword evidence="15" id="KW-1185">Reference proteome</keyword>
<dbReference type="InterPro" id="IPR014729">
    <property type="entry name" value="Rossmann-like_a/b/a_fold"/>
</dbReference>
<dbReference type="Pfam" id="PF03054">
    <property type="entry name" value="tRNA_Me_trans"/>
    <property type="match status" value="2"/>
</dbReference>
<evidence type="ECO:0000256" key="4">
    <source>
        <dbReference type="ARBA" id="ARBA00022555"/>
    </source>
</evidence>